<reference evidence="1" key="1">
    <citation type="submission" date="2014-09" db="EMBL/GenBank/DDBJ databases">
        <authorList>
            <person name="Magalhaes I.L.F."/>
            <person name="Oliveira U."/>
            <person name="Santos F.R."/>
            <person name="Vidigal T.H.D.A."/>
            <person name="Brescovit A.D."/>
            <person name="Santos A.J."/>
        </authorList>
    </citation>
    <scope>NUCLEOTIDE SEQUENCE</scope>
    <source>
        <tissue evidence="1">Shoot tissue taken approximately 20 cm above the soil surface</tissue>
    </source>
</reference>
<proteinExistence type="predicted"/>
<name>A0A0A9A8Q7_ARUDO</name>
<reference evidence="1" key="2">
    <citation type="journal article" date="2015" name="Data Brief">
        <title>Shoot transcriptome of the giant reed, Arundo donax.</title>
        <authorList>
            <person name="Barrero R.A."/>
            <person name="Guerrero F.D."/>
            <person name="Moolhuijzen P."/>
            <person name="Goolsby J.A."/>
            <person name="Tidwell J."/>
            <person name="Bellgard S.E."/>
            <person name="Bellgard M.I."/>
        </authorList>
    </citation>
    <scope>NUCLEOTIDE SEQUENCE</scope>
    <source>
        <tissue evidence="1">Shoot tissue taken approximately 20 cm above the soil surface</tissue>
    </source>
</reference>
<protein>
    <submittedName>
        <fullName evidence="1">Uncharacterized protein</fullName>
    </submittedName>
</protein>
<dbReference type="AlphaFoldDB" id="A0A0A9A8Q7"/>
<evidence type="ECO:0000313" key="1">
    <source>
        <dbReference type="EMBL" id="JAD48039.1"/>
    </source>
</evidence>
<dbReference type="EMBL" id="GBRH01249856">
    <property type="protein sequence ID" value="JAD48039.1"/>
    <property type="molecule type" value="Transcribed_RNA"/>
</dbReference>
<organism evidence="1">
    <name type="scientific">Arundo donax</name>
    <name type="common">Giant reed</name>
    <name type="synonym">Donax arundinaceus</name>
    <dbReference type="NCBI Taxonomy" id="35708"/>
    <lineage>
        <taxon>Eukaryota</taxon>
        <taxon>Viridiplantae</taxon>
        <taxon>Streptophyta</taxon>
        <taxon>Embryophyta</taxon>
        <taxon>Tracheophyta</taxon>
        <taxon>Spermatophyta</taxon>
        <taxon>Magnoliopsida</taxon>
        <taxon>Liliopsida</taxon>
        <taxon>Poales</taxon>
        <taxon>Poaceae</taxon>
        <taxon>PACMAD clade</taxon>
        <taxon>Arundinoideae</taxon>
        <taxon>Arundineae</taxon>
        <taxon>Arundo</taxon>
    </lineage>
</organism>
<sequence>MTPYNKSECNSLLIYCKDTYVTEKKTCKDCKRINAECATCDKPNMNNFNYHVSGQCYLLTVQ</sequence>
<accession>A0A0A9A8Q7</accession>